<evidence type="ECO:0008006" key="3">
    <source>
        <dbReference type="Google" id="ProtNLM"/>
    </source>
</evidence>
<dbReference type="PANTHER" id="PTHR39456">
    <property type="entry name" value="METAL-DEPENDENT HYDROLASE"/>
    <property type="match status" value="1"/>
</dbReference>
<accession>H0R4D2</accession>
<dbReference type="AlphaFoldDB" id="H0R4D2"/>
<dbReference type="EMBL" id="BAEH01000097">
    <property type="protein sequence ID" value="GAB19933.1"/>
    <property type="molecule type" value="Genomic_DNA"/>
</dbReference>
<proteinExistence type="predicted"/>
<dbReference type="OrthoDB" id="4760165at2"/>
<evidence type="ECO:0000313" key="1">
    <source>
        <dbReference type="EMBL" id="GAB19933.1"/>
    </source>
</evidence>
<protein>
    <recommendedName>
        <fullName evidence="3">Metal-dependent hydrolase</fullName>
    </recommendedName>
</protein>
<dbReference type="InterPro" id="IPR016516">
    <property type="entry name" value="UCP07580"/>
</dbReference>
<comment type="caution">
    <text evidence="1">The sequence shown here is derived from an EMBL/GenBank/DDBJ whole genome shotgun (WGS) entry which is preliminary data.</text>
</comment>
<dbReference type="RefSeq" id="WP_007319268.1">
    <property type="nucleotide sequence ID" value="NZ_BAEH01000097.1"/>
</dbReference>
<name>H0R4D2_9ACTN</name>
<dbReference type="Proteomes" id="UP000035034">
    <property type="component" value="Unassembled WGS sequence"/>
</dbReference>
<dbReference type="PIRSF" id="PIRSF007580">
    <property type="entry name" value="UCP07580"/>
    <property type="match status" value="1"/>
</dbReference>
<sequence length="300" mass="33634">MASTAKTTTDSVPTSTGPVELHARDVSFDVRDVNFHWIPKHPYVSNLVTGANLLLPEGERWFVKTFEEALPMVRDEELAAEMRGFIGQEAMHAAAHDQALVDFVKANGIDPEPFQRQVEWVFRKLLAPKPKSSARAQRKHLVERLWLIAAAEHYTAVLGDFALNSTWREAGADPAMADLFLWHAAEEVEHRCVAYNVASYFGDSYLRRGRAMVAVVPGALILFFRAGRYISLRDSNGPIRAHRRFFQYQRAVRAGMAPSVPKVLLHSINYFNPWFHPSQVGNTAQAVAYLATSPAARNAH</sequence>
<reference evidence="1 2" key="1">
    <citation type="submission" date="2011-12" db="EMBL/GenBank/DDBJ databases">
        <title>Whole genome shotgun sequence of Gordonia effusa NBRC 100432.</title>
        <authorList>
            <person name="Yoshida I."/>
            <person name="Takarada H."/>
            <person name="Hosoyama A."/>
            <person name="Tsuchikane K."/>
            <person name="Katsumata H."/>
            <person name="Yamazaki S."/>
            <person name="Fujita N."/>
        </authorList>
    </citation>
    <scope>NUCLEOTIDE SEQUENCE [LARGE SCALE GENOMIC DNA]</scope>
    <source>
        <strain evidence="1 2">NBRC 100432</strain>
    </source>
</reference>
<keyword evidence="2" id="KW-1185">Reference proteome</keyword>
<gene>
    <name evidence="1" type="ORF">GOEFS_097_00020</name>
</gene>
<dbReference type="PANTHER" id="PTHR39456:SF1">
    <property type="entry name" value="METAL-DEPENDENT HYDROLASE"/>
    <property type="match status" value="1"/>
</dbReference>
<evidence type="ECO:0000313" key="2">
    <source>
        <dbReference type="Proteomes" id="UP000035034"/>
    </source>
</evidence>
<dbReference type="Pfam" id="PF10118">
    <property type="entry name" value="Metal_hydrol"/>
    <property type="match status" value="1"/>
</dbReference>
<dbReference type="eggNOG" id="COG3687">
    <property type="taxonomic scope" value="Bacteria"/>
</dbReference>
<dbReference type="STRING" id="1077974.GOEFS_097_00020"/>
<organism evidence="1 2">
    <name type="scientific">Gordonia effusa NBRC 100432</name>
    <dbReference type="NCBI Taxonomy" id="1077974"/>
    <lineage>
        <taxon>Bacteria</taxon>
        <taxon>Bacillati</taxon>
        <taxon>Actinomycetota</taxon>
        <taxon>Actinomycetes</taxon>
        <taxon>Mycobacteriales</taxon>
        <taxon>Gordoniaceae</taxon>
        <taxon>Gordonia</taxon>
    </lineage>
</organism>